<dbReference type="Proteomes" id="UP000051063">
    <property type="component" value="Unassembled WGS sequence"/>
</dbReference>
<keyword evidence="9" id="KW-1185">Reference proteome</keyword>
<reference evidence="8 9" key="1">
    <citation type="submission" date="2015-09" db="EMBL/GenBank/DDBJ databases">
        <title>Genome sequencing project for genomic taxonomy and phylogenomics of Bacillus-like bacteria.</title>
        <authorList>
            <person name="Liu B."/>
            <person name="Wang J."/>
            <person name="Zhu Y."/>
            <person name="Liu G."/>
            <person name="Chen Q."/>
            <person name="Chen Z."/>
            <person name="Lan J."/>
            <person name="Che J."/>
            <person name="Ge C."/>
            <person name="Shi H."/>
            <person name="Pan Z."/>
            <person name="Liu X."/>
        </authorList>
    </citation>
    <scope>NUCLEOTIDE SEQUENCE [LARGE SCALE GENOMIC DNA]</scope>
    <source>
        <strain evidence="8 9">DSM 8552</strain>
    </source>
</reference>
<evidence type="ECO:0000256" key="3">
    <source>
        <dbReference type="ARBA" id="ARBA00011255"/>
    </source>
</evidence>
<dbReference type="PANTHER" id="PTHR30288:SF0">
    <property type="entry name" value="FLAGELLAR HOOK-ASSOCIATED PROTEIN 2"/>
    <property type="match status" value="1"/>
</dbReference>
<keyword evidence="4" id="KW-0975">Bacterial flagellum</keyword>
<comment type="subcellular location">
    <subcellularLocation>
        <location evidence="1">Bacterial flagellum</location>
    </subcellularLocation>
</comment>
<protein>
    <recommendedName>
        <fullName evidence="6">Filament cap protein</fullName>
    </recommendedName>
    <alternativeName>
        <fullName evidence="5">Flagellar cap protein</fullName>
    </alternativeName>
</protein>
<dbReference type="InterPro" id="IPR003481">
    <property type="entry name" value="FliD_N"/>
</dbReference>
<comment type="similarity">
    <text evidence="2">Belongs to the FliD family.</text>
</comment>
<evidence type="ECO:0000256" key="1">
    <source>
        <dbReference type="ARBA" id="ARBA00004365"/>
    </source>
</evidence>
<gene>
    <name evidence="8" type="ORF">AN963_20320</name>
</gene>
<comment type="caution">
    <text evidence="8">The sequence shown here is derived from an EMBL/GenBank/DDBJ whole genome shotgun (WGS) entry which is preliminary data.</text>
</comment>
<evidence type="ECO:0000313" key="8">
    <source>
        <dbReference type="EMBL" id="KQL43820.1"/>
    </source>
</evidence>
<feature type="domain" description="Flagellar hook-associated protein 2 N-terminal" evidence="7">
    <location>
        <begin position="39"/>
        <end position="120"/>
    </location>
</feature>
<proteinExistence type="inferred from homology"/>
<evidence type="ECO:0000256" key="5">
    <source>
        <dbReference type="ARBA" id="ARBA00033074"/>
    </source>
</evidence>
<dbReference type="PANTHER" id="PTHR30288">
    <property type="entry name" value="FLAGELLAR CAP/ASSEMBLY PROTEIN FLID"/>
    <property type="match status" value="1"/>
</dbReference>
<dbReference type="Pfam" id="PF02465">
    <property type="entry name" value="FliD_N"/>
    <property type="match status" value="1"/>
</dbReference>
<comment type="subunit">
    <text evidence="3">Homopentamer.</text>
</comment>
<evidence type="ECO:0000259" key="7">
    <source>
        <dbReference type="Pfam" id="PF02465"/>
    </source>
</evidence>
<dbReference type="InterPro" id="IPR040026">
    <property type="entry name" value="FliD"/>
</dbReference>
<organism evidence="8 9">
    <name type="scientific">Brevibacillus choshinensis</name>
    <dbReference type="NCBI Taxonomy" id="54911"/>
    <lineage>
        <taxon>Bacteria</taxon>
        <taxon>Bacillati</taxon>
        <taxon>Bacillota</taxon>
        <taxon>Bacilli</taxon>
        <taxon>Bacillales</taxon>
        <taxon>Paenibacillaceae</taxon>
        <taxon>Brevibacillus</taxon>
    </lineage>
</organism>
<dbReference type="RefSeq" id="WP_055746389.1">
    <property type="nucleotide sequence ID" value="NZ_LJJB01000013.1"/>
</dbReference>
<accession>A0ABR5MZZ1</accession>
<sequence length="417" mass="46780">MKVNRINHIPFSQRVGRYHFQMVQAKLHTPVDPIISYNLQPFYTREQQWMTELSDSLSRLYRYSSDLDKAAREFDPERKDSAINERLAISSDPEAATAEAHARAKSRTYHLDIIRLAKTQTNKGKMKESASPTSVSEGQQQFSVVTGEQEESFAFYSHASDSHAQSIQRIENALHTQSHSAVSPRVDAIGSMQALVIESGGTGTDHSFSLHDQKGNSVRALGVQHVETPARDAEYLLDGSLHYSSDNQITIGNGEVRVSMLQAGRDTVSITVSPATERLLQQTRRLVSSFNRLQLFLHEQQESLATQKLETFERVAQAAKGVLNQYGIRLLPDGQMELDDQTWLEAVQVRYDDFAEAMKGLAKQFREETLRVQTMPLGSFSRSFDDAGSRLPYASLSPSSLHYLHVASTGLFINLLF</sequence>
<dbReference type="EMBL" id="LJJB01000013">
    <property type="protein sequence ID" value="KQL43820.1"/>
    <property type="molecule type" value="Genomic_DNA"/>
</dbReference>
<evidence type="ECO:0000256" key="2">
    <source>
        <dbReference type="ARBA" id="ARBA00009764"/>
    </source>
</evidence>
<evidence type="ECO:0000256" key="6">
    <source>
        <dbReference type="ARBA" id="ARBA00033192"/>
    </source>
</evidence>
<evidence type="ECO:0000256" key="4">
    <source>
        <dbReference type="ARBA" id="ARBA00023143"/>
    </source>
</evidence>
<name>A0ABR5MZZ1_BRECH</name>
<evidence type="ECO:0000313" key="9">
    <source>
        <dbReference type="Proteomes" id="UP000051063"/>
    </source>
</evidence>